<proteinExistence type="predicted"/>
<dbReference type="EMBL" id="CP111017">
    <property type="protein sequence ID" value="WAR08068.1"/>
    <property type="molecule type" value="Genomic_DNA"/>
</dbReference>
<accession>A0ABY7EDI3</accession>
<feature type="non-terminal residue" evidence="1">
    <location>
        <position position="1"/>
    </location>
</feature>
<name>A0ABY7EDI3_MYAAR</name>
<gene>
    <name evidence="1" type="ORF">MAR_018026</name>
</gene>
<protein>
    <submittedName>
        <fullName evidence="1">Uncharacterized protein</fullName>
    </submittedName>
</protein>
<reference evidence="1" key="1">
    <citation type="submission" date="2022-11" db="EMBL/GenBank/DDBJ databases">
        <title>Centuries of genome instability and evolution in soft-shell clam transmissible cancer (bioRxiv).</title>
        <authorList>
            <person name="Hart S.F.M."/>
            <person name="Yonemitsu M.A."/>
            <person name="Giersch R.M."/>
            <person name="Beal B.F."/>
            <person name="Arriagada G."/>
            <person name="Davis B.W."/>
            <person name="Ostrander E.A."/>
            <person name="Goff S.P."/>
            <person name="Metzger M.J."/>
        </authorList>
    </citation>
    <scope>NUCLEOTIDE SEQUENCE</scope>
    <source>
        <strain evidence="1">MELC-2E11</strain>
        <tissue evidence="1">Siphon/mantle</tissue>
    </source>
</reference>
<keyword evidence="2" id="KW-1185">Reference proteome</keyword>
<evidence type="ECO:0000313" key="1">
    <source>
        <dbReference type="EMBL" id="WAR08068.1"/>
    </source>
</evidence>
<evidence type="ECO:0000313" key="2">
    <source>
        <dbReference type="Proteomes" id="UP001164746"/>
    </source>
</evidence>
<organism evidence="1 2">
    <name type="scientific">Mya arenaria</name>
    <name type="common">Soft-shell clam</name>
    <dbReference type="NCBI Taxonomy" id="6604"/>
    <lineage>
        <taxon>Eukaryota</taxon>
        <taxon>Metazoa</taxon>
        <taxon>Spiralia</taxon>
        <taxon>Lophotrochozoa</taxon>
        <taxon>Mollusca</taxon>
        <taxon>Bivalvia</taxon>
        <taxon>Autobranchia</taxon>
        <taxon>Heteroconchia</taxon>
        <taxon>Euheterodonta</taxon>
        <taxon>Imparidentia</taxon>
        <taxon>Neoheterodontei</taxon>
        <taxon>Myida</taxon>
        <taxon>Myoidea</taxon>
        <taxon>Myidae</taxon>
        <taxon>Mya</taxon>
    </lineage>
</organism>
<sequence length="435" mass="49768">MDTVKRAENEGLVCTRTIVGVNSASNRKGLYMVSSCPKNNDTDCESEHVAAWGSLAPVYSPERERVYRNKHCAQCHYVEDAVDLKPSFICRAGMARKSITVEEVLLAIETRFEEQSFCSVSFTLPEEAMNVSRRSLQCFPEIERKCQPLEFSDPGEIDHMCRNGPLVPISYRVGSRYWWFGNAFCAYCNGIEFVEYCYHPSFEYTSMVNNQLAPMSSMDSFIMFLSNNEILTSEKLSDSQKYVRSVCATKTEHATCRPVFCPVLQQRQPDGTCGPSVVDVVGQDYEINLNFTLTPSMEIPLFKKLCEKVDKRNKRFPANFRSPWSRFWAVKNEVYYHIEKGMVVYFVTSLTRRNRGVALHKILENTANTMRTQWIIDGGEETNVGQDFSRYSTFRLGQSHTPGNLTFIPFALEDVSKPEETIFGGLLNNHQFSMW</sequence>
<dbReference type="Proteomes" id="UP001164746">
    <property type="component" value="Chromosome 6"/>
</dbReference>